<keyword evidence="1" id="KW-1133">Transmembrane helix</keyword>
<feature type="signal peptide" evidence="2">
    <location>
        <begin position="1"/>
        <end position="25"/>
    </location>
</feature>
<dbReference type="EMBL" id="FRBR01000003">
    <property type="protein sequence ID" value="SHL49060.1"/>
    <property type="molecule type" value="Genomic_DNA"/>
</dbReference>
<proteinExistence type="predicted"/>
<evidence type="ECO:0000313" key="4">
    <source>
        <dbReference type="EMBL" id="SHL49060.1"/>
    </source>
</evidence>
<sequence>MTRKRTNLVVATAVGLAMSAASASAAIIDLGFALDESGSVGSGNFTTTKNALAAAIDNIPTGGDNQYRIAVVTFDSSASTIITPTIVTAANKASLQTTIQGISYNGGGTSIHAAVNRLTDLFTGMDGGLGATTLFNIATDGASSASSLQSSVEAASDAGVDGISYEAIGSGAATGTLLSACYAGTYTASSSPSPSCSLVEDVNNLPNATQEGFVLKVGSFAGFADAIDKKVRQVVDDTGGGDGVIPLPAGLPLLLSALGLGGLVARRKRKAA</sequence>
<dbReference type="Gene3D" id="3.40.50.410">
    <property type="entry name" value="von Willebrand factor, type A domain"/>
    <property type="match status" value="1"/>
</dbReference>
<dbReference type="Proteomes" id="UP000183974">
    <property type="component" value="Unassembled WGS sequence"/>
</dbReference>
<keyword evidence="2" id="KW-0732">Signal</keyword>
<name>A0A1M7B250_9RHOB</name>
<dbReference type="AlphaFoldDB" id="A0A1M7B250"/>
<dbReference type="OrthoDB" id="7871299at2"/>
<reference evidence="4 5" key="1">
    <citation type="submission" date="2016-11" db="EMBL/GenBank/DDBJ databases">
        <authorList>
            <person name="Jaros S."/>
            <person name="Januszkiewicz K."/>
            <person name="Wedrychowicz H."/>
        </authorList>
    </citation>
    <scope>NUCLEOTIDE SEQUENCE [LARGE SCALE GENOMIC DNA]</scope>
    <source>
        <strain evidence="4 5">DSM 29589</strain>
    </source>
</reference>
<accession>A0A1M7B250</accession>
<keyword evidence="5" id="KW-1185">Reference proteome</keyword>
<dbReference type="PANTHER" id="PTHR24020:SF84">
    <property type="entry name" value="VWFA DOMAIN-CONTAINING PROTEIN"/>
    <property type="match status" value="1"/>
</dbReference>
<gene>
    <name evidence="4" type="ORF">SAMN05444398_10364</name>
</gene>
<dbReference type="Pfam" id="PF00092">
    <property type="entry name" value="VWA"/>
    <property type="match status" value="1"/>
</dbReference>
<dbReference type="InterPro" id="IPR050525">
    <property type="entry name" value="ECM_Assembly_Org"/>
</dbReference>
<evidence type="ECO:0000259" key="3">
    <source>
        <dbReference type="PROSITE" id="PS50234"/>
    </source>
</evidence>
<dbReference type="InterPro" id="IPR002035">
    <property type="entry name" value="VWF_A"/>
</dbReference>
<dbReference type="SMART" id="SM00327">
    <property type="entry name" value="VWA"/>
    <property type="match status" value="1"/>
</dbReference>
<dbReference type="RefSeq" id="WP_084728997.1">
    <property type="nucleotide sequence ID" value="NZ_BMLR01000003.1"/>
</dbReference>
<evidence type="ECO:0000313" key="5">
    <source>
        <dbReference type="Proteomes" id="UP000183974"/>
    </source>
</evidence>
<keyword evidence="1" id="KW-0472">Membrane</keyword>
<dbReference type="PANTHER" id="PTHR24020">
    <property type="entry name" value="COLLAGEN ALPHA"/>
    <property type="match status" value="1"/>
</dbReference>
<dbReference type="PROSITE" id="PS50234">
    <property type="entry name" value="VWFA"/>
    <property type="match status" value="1"/>
</dbReference>
<feature type="chain" id="PRO_5012070801" evidence="2">
    <location>
        <begin position="26"/>
        <end position="272"/>
    </location>
</feature>
<feature type="transmembrane region" description="Helical" evidence="1">
    <location>
        <begin position="245"/>
        <end position="265"/>
    </location>
</feature>
<feature type="domain" description="VWFA" evidence="3">
    <location>
        <begin position="29"/>
        <end position="231"/>
    </location>
</feature>
<dbReference type="SUPFAM" id="SSF53300">
    <property type="entry name" value="vWA-like"/>
    <property type="match status" value="1"/>
</dbReference>
<dbReference type="InterPro" id="IPR036465">
    <property type="entry name" value="vWFA_dom_sf"/>
</dbReference>
<evidence type="ECO:0000256" key="1">
    <source>
        <dbReference type="SAM" id="Phobius"/>
    </source>
</evidence>
<protein>
    <submittedName>
        <fullName evidence="4">von Willebrand factor type A domain-containing protein</fullName>
    </submittedName>
</protein>
<dbReference type="STRING" id="337701.SAMN05444398_10364"/>
<evidence type="ECO:0000256" key="2">
    <source>
        <dbReference type="SAM" id="SignalP"/>
    </source>
</evidence>
<keyword evidence="1" id="KW-0812">Transmembrane</keyword>
<organism evidence="4 5">
    <name type="scientific">Roseovarius pacificus</name>
    <dbReference type="NCBI Taxonomy" id="337701"/>
    <lineage>
        <taxon>Bacteria</taxon>
        <taxon>Pseudomonadati</taxon>
        <taxon>Pseudomonadota</taxon>
        <taxon>Alphaproteobacteria</taxon>
        <taxon>Rhodobacterales</taxon>
        <taxon>Roseobacteraceae</taxon>
        <taxon>Roseovarius</taxon>
    </lineage>
</organism>